<feature type="transmembrane region" description="Helical" evidence="1">
    <location>
        <begin position="12"/>
        <end position="30"/>
    </location>
</feature>
<evidence type="ECO:0000256" key="1">
    <source>
        <dbReference type="SAM" id="Phobius"/>
    </source>
</evidence>
<keyword evidence="1" id="KW-0472">Membrane</keyword>
<sequence>MKRKSNHFTQLLFFVYLLLLIWIILFKLQFSMEALDRGRALNLIPFHYGKGIGGAYHFKEMLDNVLIFMPMGIYLQMLLPKSKFYTKVLVIAGTSLCLEIAQYVLAVGRTDITDLITNTAGGFLGLALYGIVNRLLKDRAKTDKLFFVIAVVVSVLFVGLLAVLLLAN</sequence>
<keyword evidence="1" id="KW-0812">Transmembrane</keyword>
<dbReference type="PANTHER" id="PTHR36834">
    <property type="entry name" value="MEMBRANE PROTEIN-RELATED"/>
    <property type="match status" value="1"/>
</dbReference>
<dbReference type="Pfam" id="PF04892">
    <property type="entry name" value="VanZ"/>
    <property type="match status" value="1"/>
</dbReference>
<evidence type="ECO:0000259" key="2">
    <source>
        <dbReference type="Pfam" id="PF04892"/>
    </source>
</evidence>
<feature type="domain" description="VanZ-like" evidence="2">
    <location>
        <begin position="13"/>
        <end position="132"/>
    </location>
</feature>
<feature type="transmembrane region" description="Helical" evidence="1">
    <location>
        <begin position="112"/>
        <end position="132"/>
    </location>
</feature>
<protein>
    <submittedName>
        <fullName evidence="3">VanZ family protein</fullName>
    </submittedName>
</protein>
<gene>
    <name evidence="3" type="ORF">WMO43_06390</name>
</gene>
<dbReference type="Proteomes" id="UP001454489">
    <property type="component" value="Unassembled WGS sequence"/>
</dbReference>
<keyword evidence="1" id="KW-1133">Transmembrane helix</keyword>
<feature type="transmembrane region" description="Helical" evidence="1">
    <location>
        <begin position="61"/>
        <end position="79"/>
    </location>
</feature>
<evidence type="ECO:0000313" key="3">
    <source>
        <dbReference type="EMBL" id="MEQ2557493.1"/>
    </source>
</evidence>
<dbReference type="EMBL" id="JBBMEX010000005">
    <property type="protein sequence ID" value="MEQ2557493.1"/>
    <property type="molecule type" value="Genomic_DNA"/>
</dbReference>
<name>A0ABV1HCP0_9FIRM</name>
<feature type="transmembrane region" description="Helical" evidence="1">
    <location>
        <begin position="144"/>
        <end position="167"/>
    </location>
</feature>
<proteinExistence type="predicted"/>
<feature type="transmembrane region" description="Helical" evidence="1">
    <location>
        <begin position="88"/>
        <end position="106"/>
    </location>
</feature>
<dbReference type="InterPro" id="IPR053150">
    <property type="entry name" value="Teicoplanin_resist-assoc"/>
</dbReference>
<comment type="caution">
    <text evidence="3">The sequence shown here is derived from an EMBL/GenBank/DDBJ whole genome shotgun (WGS) entry which is preliminary data.</text>
</comment>
<evidence type="ECO:0000313" key="4">
    <source>
        <dbReference type="Proteomes" id="UP001454489"/>
    </source>
</evidence>
<accession>A0ABV1HCP0</accession>
<keyword evidence="4" id="KW-1185">Reference proteome</keyword>
<organism evidence="3 4">
    <name type="scientific">Maccoyibacter intestinihominis</name>
    <dbReference type="NCBI Taxonomy" id="3133499"/>
    <lineage>
        <taxon>Bacteria</taxon>
        <taxon>Bacillati</taxon>
        <taxon>Bacillota</taxon>
        <taxon>Clostridia</taxon>
        <taxon>Lachnospirales</taxon>
        <taxon>Lachnospiraceae</taxon>
        <taxon>Maccoyibacter</taxon>
    </lineage>
</organism>
<dbReference type="PANTHER" id="PTHR36834:SF2">
    <property type="entry name" value="MEMBRANE PROTEIN"/>
    <property type="match status" value="1"/>
</dbReference>
<dbReference type="InterPro" id="IPR006976">
    <property type="entry name" value="VanZ-like"/>
</dbReference>
<dbReference type="RefSeq" id="WP_353530654.1">
    <property type="nucleotide sequence ID" value="NZ_JBBMEX010000005.1"/>
</dbReference>
<reference evidence="3 4" key="1">
    <citation type="submission" date="2024-03" db="EMBL/GenBank/DDBJ databases">
        <title>Human intestinal bacterial collection.</title>
        <authorList>
            <person name="Pauvert C."/>
            <person name="Hitch T.C.A."/>
            <person name="Clavel T."/>
        </authorList>
    </citation>
    <scope>NUCLEOTIDE SEQUENCE [LARGE SCALE GENOMIC DNA]</scope>
    <source>
        <strain evidence="3 4">CLA-AA-H185</strain>
    </source>
</reference>